<dbReference type="InterPro" id="IPR012843">
    <property type="entry name" value="YscD"/>
</dbReference>
<keyword evidence="5" id="KW-1185">Reference proteome</keyword>
<keyword evidence="1" id="KW-0812">Transmembrane</keyword>
<dbReference type="RefSeq" id="WP_224039781.1">
    <property type="nucleotide sequence ID" value="NZ_CAJZAH010000001.1"/>
</dbReference>
<name>A0ABM8WJL3_9BURK</name>
<organism evidence="4 5">
    <name type="scientific">Cupriavidus respiraculi</name>
    <dbReference type="NCBI Taxonomy" id="195930"/>
    <lineage>
        <taxon>Bacteria</taxon>
        <taxon>Pseudomonadati</taxon>
        <taxon>Pseudomonadota</taxon>
        <taxon>Betaproteobacteria</taxon>
        <taxon>Burkholderiales</taxon>
        <taxon>Burkholderiaceae</taxon>
        <taxon>Cupriavidus</taxon>
    </lineage>
</organism>
<keyword evidence="1" id="KW-1133">Transmembrane helix</keyword>
<dbReference type="InterPro" id="IPR053946">
    <property type="entry name" value="YscD_ppl_3rd"/>
</dbReference>
<dbReference type="InterPro" id="IPR053947">
    <property type="entry name" value="YscD_ppl__2nd"/>
</dbReference>
<evidence type="ECO:0000259" key="2">
    <source>
        <dbReference type="Pfam" id="PF21934"/>
    </source>
</evidence>
<feature type="domain" description="YscD-like Bon-like" evidence="3">
    <location>
        <begin position="209"/>
        <end position="270"/>
    </location>
</feature>
<evidence type="ECO:0000256" key="1">
    <source>
        <dbReference type="SAM" id="Phobius"/>
    </source>
</evidence>
<gene>
    <name evidence="4" type="ORF">LMG21510_00783</name>
</gene>
<keyword evidence="1" id="KW-0472">Membrane</keyword>
<evidence type="ECO:0000259" key="3">
    <source>
        <dbReference type="Pfam" id="PF21937"/>
    </source>
</evidence>
<feature type="domain" description="YscD-like Bon-like" evidence="2">
    <location>
        <begin position="278"/>
        <end position="336"/>
    </location>
</feature>
<evidence type="ECO:0000313" key="5">
    <source>
        <dbReference type="Proteomes" id="UP000721236"/>
    </source>
</evidence>
<dbReference type="Pfam" id="PF21937">
    <property type="entry name" value="Yop-YscD_ppl_2nd"/>
    <property type="match status" value="1"/>
</dbReference>
<dbReference type="Gene3D" id="2.60.200.20">
    <property type="match status" value="1"/>
</dbReference>
<dbReference type="Pfam" id="PF21934">
    <property type="entry name" value="Yop-YscD_ppl_3rd"/>
    <property type="match status" value="1"/>
</dbReference>
<accession>A0ABM8WJL3</accession>
<proteinExistence type="predicted"/>
<dbReference type="EMBL" id="CAJZAH010000001">
    <property type="protein sequence ID" value="CAG9167577.1"/>
    <property type="molecule type" value="Genomic_DNA"/>
</dbReference>
<protein>
    <recommendedName>
        <fullName evidence="6">EscD/YscD/HrpQ family type III secretion system inner membrane ring protein</fullName>
    </recommendedName>
</protein>
<dbReference type="NCBIfam" id="TIGR02500">
    <property type="entry name" value="type_III_yscD"/>
    <property type="match status" value="1"/>
</dbReference>
<feature type="transmembrane region" description="Helical" evidence="1">
    <location>
        <begin position="117"/>
        <end position="139"/>
    </location>
</feature>
<evidence type="ECO:0000313" key="4">
    <source>
        <dbReference type="EMBL" id="CAG9167577.1"/>
    </source>
</evidence>
<comment type="caution">
    <text evidence="4">The sequence shown here is derived from an EMBL/GenBank/DDBJ whole genome shotgun (WGS) entry which is preliminary data.</text>
</comment>
<sequence length="407" mass="43119">MKHRYKIKLLSGPLAGRQLLLPEGSFTIGGEDPDLDIALEDNGKAVLTVTEDGVALDTDSGCWIDGVPASPAPPLVPPGAVLDIGGLALILAEGDQEVPVCRVPQRRDSRRGAWSRGLAYACLVALLSGSAGAAIWVYASVQQGSATQDAVDWMDEWRAKARQQGIQLVREGGALPTLEGTCKASAERKALLQTLRAHDIAFRDNTLCQDELVRNVQAALALHGFGDAVVRPGETLGSVTIAGRIHADARWQKTVAMLSTMRGLAHWSVHDPVTASVKNLIDMLRGSGLIGKLSVAREKGMVLVTGVLDDGARRTLEAVLQAFADGHPDGPKTIFQNIPTTSIQAGIFPSPIVSFGGSGELTFLDLANGTRLKVGSRLPSGHVIAGIDRSGIDLERDGELMHLPLEL</sequence>
<evidence type="ECO:0008006" key="6">
    <source>
        <dbReference type="Google" id="ProtNLM"/>
    </source>
</evidence>
<reference evidence="4 5" key="1">
    <citation type="submission" date="2021-08" db="EMBL/GenBank/DDBJ databases">
        <authorList>
            <person name="Peeters C."/>
        </authorList>
    </citation>
    <scope>NUCLEOTIDE SEQUENCE [LARGE SCALE GENOMIC DNA]</scope>
    <source>
        <strain evidence="4 5">LMG 21510</strain>
    </source>
</reference>
<dbReference type="Proteomes" id="UP000721236">
    <property type="component" value="Unassembled WGS sequence"/>
</dbReference>